<keyword evidence="1" id="KW-0472">Membrane</keyword>
<dbReference type="Proteomes" id="UP000593567">
    <property type="component" value="Unassembled WGS sequence"/>
</dbReference>
<organism evidence="2 3">
    <name type="scientific">Bugula neritina</name>
    <name type="common">Brown bryozoan</name>
    <name type="synonym">Sertularia neritina</name>
    <dbReference type="NCBI Taxonomy" id="10212"/>
    <lineage>
        <taxon>Eukaryota</taxon>
        <taxon>Metazoa</taxon>
        <taxon>Spiralia</taxon>
        <taxon>Lophotrochozoa</taxon>
        <taxon>Bryozoa</taxon>
        <taxon>Gymnolaemata</taxon>
        <taxon>Cheilostomatida</taxon>
        <taxon>Flustrina</taxon>
        <taxon>Buguloidea</taxon>
        <taxon>Bugulidae</taxon>
        <taxon>Bugula</taxon>
    </lineage>
</organism>
<evidence type="ECO:0000256" key="1">
    <source>
        <dbReference type="SAM" id="Phobius"/>
    </source>
</evidence>
<proteinExistence type="predicted"/>
<evidence type="ECO:0000313" key="3">
    <source>
        <dbReference type="Proteomes" id="UP000593567"/>
    </source>
</evidence>
<evidence type="ECO:0000313" key="2">
    <source>
        <dbReference type="EMBL" id="KAF6017564.1"/>
    </source>
</evidence>
<feature type="transmembrane region" description="Helical" evidence="1">
    <location>
        <begin position="26"/>
        <end position="49"/>
    </location>
</feature>
<dbReference type="AlphaFoldDB" id="A0A7J7IVX4"/>
<sequence length="100" mass="12071">MKTVKEFFGTDGKIGAMDWTYWTGDIILGSMLFSWIERFWFYLCSIIYIDTDKYLDVNILSQHMEYCHDQMYVESYSSELTHFVTFYLSTFYTVYSYNTL</sequence>
<protein>
    <submittedName>
        <fullName evidence="2">Uncharacterized protein</fullName>
    </submittedName>
</protein>
<dbReference type="EMBL" id="VXIV02003378">
    <property type="protein sequence ID" value="KAF6017564.1"/>
    <property type="molecule type" value="Genomic_DNA"/>
</dbReference>
<keyword evidence="1" id="KW-1133">Transmembrane helix</keyword>
<keyword evidence="3" id="KW-1185">Reference proteome</keyword>
<reference evidence="2" key="1">
    <citation type="submission" date="2020-06" db="EMBL/GenBank/DDBJ databases">
        <title>Draft genome of Bugula neritina, a colonial animal packing powerful symbionts and potential medicines.</title>
        <authorList>
            <person name="Rayko M."/>
        </authorList>
    </citation>
    <scope>NUCLEOTIDE SEQUENCE [LARGE SCALE GENOMIC DNA]</scope>
    <source>
        <strain evidence="2">Kwan_BN1</strain>
    </source>
</reference>
<name>A0A7J7IVX4_BUGNE</name>
<keyword evidence="1" id="KW-0812">Transmembrane</keyword>
<accession>A0A7J7IVX4</accession>
<comment type="caution">
    <text evidence="2">The sequence shown here is derived from an EMBL/GenBank/DDBJ whole genome shotgun (WGS) entry which is preliminary data.</text>
</comment>
<gene>
    <name evidence="2" type="ORF">EB796_024125</name>
</gene>